<evidence type="ECO:0000313" key="2">
    <source>
        <dbReference type="Proteomes" id="UP000838756"/>
    </source>
</evidence>
<sequence length="70" mass="7953">MVLIRRVRVTLGAMKTSMLKVVKSGPPRSVEEQRFKVTDIAQRVEKQKRQLAIDQWSLSSQSTGMVTSHL</sequence>
<protein>
    <submittedName>
        <fullName evidence="1">Jg13104 protein</fullName>
    </submittedName>
</protein>
<comment type="caution">
    <text evidence="1">The sequence shown here is derived from an EMBL/GenBank/DDBJ whole genome shotgun (WGS) entry which is preliminary data.</text>
</comment>
<name>A0A8S4RC79_9NEOP</name>
<dbReference type="Proteomes" id="UP000838756">
    <property type="component" value="Unassembled WGS sequence"/>
</dbReference>
<keyword evidence="2" id="KW-1185">Reference proteome</keyword>
<evidence type="ECO:0000313" key="1">
    <source>
        <dbReference type="EMBL" id="CAH2233172.1"/>
    </source>
</evidence>
<dbReference type="EMBL" id="CAKXAJ010024946">
    <property type="protein sequence ID" value="CAH2233172.1"/>
    <property type="molecule type" value="Genomic_DNA"/>
</dbReference>
<dbReference type="AlphaFoldDB" id="A0A8S4RC79"/>
<organism evidence="1 2">
    <name type="scientific">Pararge aegeria aegeria</name>
    <dbReference type="NCBI Taxonomy" id="348720"/>
    <lineage>
        <taxon>Eukaryota</taxon>
        <taxon>Metazoa</taxon>
        <taxon>Ecdysozoa</taxon>
        <taxon>Arthropoda</taxon>
        <taxon>Hexapoda</taxon>
        <taxon>Insecta</taxon>
        <taxon>Pterygota</taxon>
        <taxon>Neoptera</taxon>
        <taxon>Endopterygota</taxon>
        <taxon>Lepidoptera</taxon>
        <taxon>Glossata</taxon>
        <taxon>Ditrysia</taxon>
        <taxon>Papilionoidea</taxon>
        <taxon>Nymphalidae</taxon>
        <taxon>Satyrinae</taxon>
        <taxon>Satyrini</taxon>
        <taxon>Parargina</taxon>
        <taxon>Pararge</taxon>
    </lineage>
</organism>
<gene>
    <name evidence="1" type="primary">jg13104</name>
    <name evidence="1" type="ORF">PAEG_LOCUS11298</name>
</gene>
<proteinExistence type="predicted"/>
<reference evidence="1" key="1">
    <citation type="submission" date="2022-03" db="EMBL/GenBank/DDBJ databases">
        <authorList>
            <person name="Lindestad O."/>
        </authorList>
    </citation>
    <scope>NUCLEOTIDE SEQUENCE</scope>
</reference>
<accession>A0A8S4RC79</accession>